<evidence type="ECO:0000313" key="2">
    <source>
        <dbReference type="Proteomes" id="UP001054837"/>
    </source>
</evidence>
<dbReference type="AlphaFoldDB" id="A0AAV4RWY9"/>
<proteinExistence type="predicted"/>
<gene>
    <name evidence="1" type="ORF">CDAR_369461</name>
</gene>
<accession>A0AAV4RWY9</accession>
<protein>
    <recommendedName>
        <fullName evidence="3">Maturase K</fullName>
    </recommendedName>
</protein>
<name>A0AAV4RWY9_9ARAC</name>
<keyword evidence="2" id="KW-1185">Reference proteome</keyword>
<comment type="caution">
    <text evidence="1">The sequence shown here is derived from an EMBL/GenBank/DDBJ whole genome shotgun (WGS) entry which is preliminary data.</text>
</comment>
<evidence type="ECO:0008006" key="3">
    <source>
        <dbReference type="Google" id="ProtNLM"/>
    </source>
</evidence>
<reference evidence="1 2" key="1">
    <citation type="submission" date="2021-06" db="EMBL/GenBank/DDBJ databases">
        <title>Caerostris darwini draft genome.</title>
        <authorList>
            <person name="Kono N."/>
            <person name="Arakawa K."/>
        </authorList>
    </citation>
    <scope>NUCLEOTIDE SEQUENCE [LARGE SCALE GENOMIC DNA]</scope>
</reference>
<dbReference type="Proteomes" id="UP001054837">
    <property type="component" value="Unassembled WGS sequence"/>
</dbReference>
<evidence type="ECO:0000313" key="1">
    <source>
        <dbReference type="EMBL" id="GIY26164.1"/>
    </source>
</evidence>
<sequence length="101" mass="11992">MHKIRYIRQLLYENTFPVIRNVEKESFFLEASLVNSKHRKELSALTLVENGYRAIFSVMWPDVTVCPKPKIMRWEGLPYLASYRHLATKVFQFLTRESNAQ</sequence>
<organism evidence="1 2">
    <name type="scientific">Caerostris darwini</name>
    <dbReference type="NCBI Taxonomy" id="1538125"/>
    <lineage>
        <taxon>Eukaryota</taxon>
        <taxon>Metazoa</taxon>
        <taxon>Ecdysozoa</taxon>
        <taxon>Arthropoda</taxon>
        <taxon>Chelicerata</taxon>
        <taxon>Arachnida</taxon>
        <taxon>Araneae</taxon>
        <taxon>Araneomorphae</taxon>
        <taxon>Entelegynae</taxon>
        <taxon>Araneoidea</taxon>
        <taxon>Araneidae</taxon>
        <taxon>Caerostris</taxon>
    </lineage>
</organism>
<dbReference type="EMBL" id="BPLQ01006913">
    <property type="protein sequence ID" value="GIY26164.1"/>
    <property type="molecule type" value="Genomic_DNA"/>
</dbReference>